<proteinExistence type="predicted"/>
<evidence type="ECO:0000313" key="2">
    <source>
        <dbReference type="Proteomes" id="UP001206878"/>
    </source>
</evidence>
<dbReference type="Proteomes" id="UP001206878">
    <property type="component" value="Unassembled WGS sequence"/>
</dbReference>
<evidence type="ECO:0000313" key="1">
    <source>
        <dbReference type="EMBL" id="MCR6676580.1"/>
    </source>
</evidence>
<dbReference type="AlphaFoldDB" id="A0AAW5MLH5"/>
<evidence type="ECO:0008006" key="3">
    <source>
        <dbReference type="Google" id="ProtNLM"/>
    </source>
</evidence>
<dbReference type="Gene3D" id="3.40.50.300">
    <property type="entry name" value="P-loop containing nucleotide triphosphate hydrolases"/>
    <property type="match status" value="1"/>
</dbReference>
<dbReference type="InterPro" id="IPR027417">
    <property type="entry name" value="P-loop_NTPase"/>
</dbReference>
<dbReference type="EMBL" id="JANPXH010000012">
    <property type="protein sequence ID" value="MCR6676580.1"/>
    <property type="molecule type" value="Genomic_DNA"/>
</dbReference>
<gene>
    <name evidence="1" type="ORF">NVV43_13285</name>
</gene>
<name>A0AAW5MLH5_9ESCH</name>
<organism evidence="1 2">
    <name type="scientific">Escherichia marmotae</name>
    <dbReference type="NCBI Taxonomy" id="1499973"/>
    <lineage>
        <taxon>Bacteria</taxon>
        <taxon>Pseudomonadati</taxon>
        <taxon>Pseudomonadota</taxon>
        <taxon>Gammaproteobacteria</taxon>
        <taxon>Enterobacterales</taxon>
        <taxon>Enterobacteriaceae</taxon>
        <taxon>Escherichia</taxon>
    </lineage>
</organism>
<accession>A0AAW5MLH5</accession>
<comment type="caution">
    <text evidence="1">The sequence shown here is derived from an EMBL/GenBank/DDBJ whole genome shotgun (WGS) entry which is preliminary data.</text>
</comment>
<sequence length="734" mass="84797">MANYIDVDRRFYKHINPLEEIPKQIYVDWFEDNGSAGWSELLKYSRVIILAEAGMGKTREMKEQSIKLNQAGQFSFIIPTEALTEERIVDILPPDDKVRFEQWEKRSEHAYFFLDAVDELKLKGDKFEKLLRKLRPQLEKNLSRVRLIISCRPSDWNNYDSDLLEQWLPVNSHTENQIMPASHKSGREFFKDIVSGWFSQPVHNDPLEELEKGLEPEAEEYYQVHCFHMRPMTNQQIKKFTHGSVVSEPERFLQQLHALNAEVFASRPQDLLSLIAYWNTHKQFDSELVLHEADIKNKLTENYERCELVIKSPREIRDAVERLALAMSLTRKYTITIVESSVIDGLSLNPAKILTDWLPKDINALLRLAIFEPATYERVRFHHRSVQEYLAACRLRHLKDKGMSIGACFNLLFSERCNFSVVVPSMRPVAAWLSLWDRDVREELTHRAPEVLLLLGDPGSLPVEVRSELLKSFVSHYKHGLSRGINIPLMQVARFSHPELQPVIKQLWAEGYPNEDVRELLLEIIWTGKLQDCNELLERTVYDSNIDITDRIVAIKAIAATNDLTLQQKIVHDVINVSELWPDKFIFHFAEELFPQLLSIDDLLALIKRTAEPNGSTNGFKWALYNVAAEIVPDSDAAIAFRDRIALLILDNFEETGHYYPESQYGHLTRALAKICARQLACNVNPDDESLIFACIVCRLFSKAESHYINDELSAIKSVLNSITTIREVIFLTE</sequence>
<protein>
    <recommendedName>
        <fullName evidence="3">ATP-binding protein</fullName>
    </recommendedName>
</protein>
<reference evidence="1" key="1">
    <citation type="submission" date="2022-07" db="EMBL/GenBank/DDBJ databases">
        <title>Diversity of ethanolamine utilization by human commensal Escherichia coli.</title>
        <authorList>
            <person name="Jubelin G."/>
        </authorList>
    </citation>
    <scope>NUCLEOTIDE SEQUENCE</scope>
    <source>
        <strain evidence="1">S1</strain>
    </source>
</reference>